<protein>
    <submittedName>
        <fullName evidence="1">Uncharacterized protein</fullName>
    </submittedName>
</protein>
<proteinExistence type="predicted"/>
<name>A0A9Q9EKV1_9PEZI</name>
<gene>
    <name evidence="1" type="ORF">Slin15195_G070060</name>
</gene>
<sequence>MALERKAFEFFLTRSEPEPEEPPEAQIARLRGKNKVLRNKLGWKQLSFDNVDLEGSFKNYWMLQKLKEENLELEARIAEMEREFAFERGSGWW</sequence>
<evidence type="ECO:0000313" key="1">
    <source>
        <dbReference type="EMBL" id="USW53687.1"/>
    </source>
</evidence>
<dbReference type="EMBL" id="CP099422">
    <property type="protein sequence ID" value="USW53687.1"/>
    <property type="molecule type" value="Genomic_DNA"/>
</dbReference>
<evidence type="ECO:0000313" key="2">
    <source>
        <dbReference type="Proteomes" id="UP001056384"/>
    </source>
</evidence>
<accession>A0A9Q9EKV1</accession>
<dbReference type="Proteomes" id="UP001056384">
    <property type="component" value="Chromosome 5"/>
</dbReference>
<dbReference type="AlphaFoldDB" id="A0A9Q9EKV1"/>
<reference evidence="1" key="1">
    <citation type="submission" date="2022-06" db="EMBL/GenBank/DDBJ databases">
        <title>Complete genome sequences of two strains of the flax pathogen Septoria linicola.</title>
        <authorList>
            <person name="Lapalu N."/>
            <person name="Simon A."/>
            <person name="Demenou B."/>
            <person name="Paumier D."/>
            <person name="Guillot M.-P."/>
            <person name="Gout L."/>
            <person name="Valade R."/>
        </authorList>
    </citation>
    <scope>NUCLEOTIDE SEQUENCE</scope>
    <source>
        <strain evidence="1">SE15195</strain>
    </source>
</reference>
<organism evidence="1 2">
    <name type="scientific">Septoria linicola</name>
    <dbReference type="NCBI Taxonomy" id="215465"/>
    <lineage>
        <taxon>Eukaryota</taxon>
        <taxon>Fungi</taxon>
        <taxon>Dikarya</taxon>
        <taxon>Ascomycota</taxon>
        <taxon>Pezizomycotina</taxon>
        <taxon>Dothideomycetes</taxon>
        <taxon>Dothideomycetidae</taxon>
        <taxon>Mycosphaerellales</taxon>
        <taxon>Mycosphaerellaceae</taxon>
        <taxon>Septoria</taxon>
    </lineage>
</organism>
<keyword evidence="2" id="KW-1185">Reference proteome</keyword>